<dbReference type="CDD" id="cd03311">
    <property type="entry name" value="CIMS_C_terminal_like"/>
    <property type="match status" value="1"/>
</dbReference>
<dbReference type="HOGENOM" id="CLU_040013_0_0_2"/>
<feature type="domain" description="Cobalamin-independent methionine synthase MetE C-terminal/archaeal" evidence="1">
    <location>
        <begin position="5"/>
        <end position="379"/>
    </location>
</feature>
<dbReference type="Gene3D" id="3.20.20.210">
    <property type="match status" value="1"/>
</dbReference>
<dbReference type="KEGG" id="cma:Cmaq_0585"/>
<dbReference type="EMBL" id="CP000852">
    <property type="protein sequence ID" value="ABW01426.1"/>
    <property type="molecule type" value="Genomic_DNA"/>
</dbReference>
<dbReference type="eggNOG" id="arCOG01876">
    <property type="taxonomic scope" value="Archaea"/>
</dbReference>
<dbReference type="STRING" id="397948.Cmaq_0585"/>
<gene>
    <name evidence="2" type="ordered locus">Cmaq_0585</name>
</gene>
<accession>A8MCC0</accession>
<dbReference type="GO" id="GO:0008270">
    <property type="term" value="F:zinc ion binding"/>
    <property type="evidence" value="ECO:0007669"/>
    <property type="project" value="InterPro"/>
</dbReference>
<sequence>MSDLFATSVVGSWPRPRWLLDALKRRNKGELSIDDFNKIADEAVLLAIKYQEDAGIDVITDGEQRRDNFYSFVVDKLNGVKLMSAAELLDYVENKEMFENVLRAQDVPSTSIRNPVAVDKVSLKRPLVSDEALFLKEHTRSRIKVTIPGPYLLTRSMWVKALSGGVYPTRYDLAKDITKILREEIIRLRDLGVDFIQLDEPTLMEVLYGKYGVGSTFMCAVLAARMDPTEELEFAVNLINETIKGIDGVRLGIHVCRGNWTKNEKALLSGDYRPLLPYLMETKVKQLVLEFSTPRAGDVDVLRDYANEKEIGLGVVNPRSDVVESEDFVIERVKRVIKFQDAGKVWLNPDCGFGTFAEVPLVNSEIAYRKLRIMVNAAKKLRQEFTGK</sequence>
<evidence type="ECO:0000313" key="2">
    <source>
        <dbReference type="EMBL" id="ABW01426.1"/>
    </source>
</evidence>
<dbReference type="Proteomes" id="UP000001137">
    <property type="component" value="Chromosome"/>
</dbReference>
<dbReference type="PANTHER" id="PTHR43844:SF2">
    <property type="entry name" value="SYNTHASE, VITAMIN-B12 INDEPENDENT, PUTATIVE (AFU_ORTHOLOGUE AFUA_3G12060)-RELATED"/>
    <property type="match status" value="1"/>
</dbReference>
<dbReference type="OrthoDB" id="17656at2157"/>
<reference evidence="2 3" key="1">
    <citation type="submission" date="2007-10" db="EMBL/GenBank/DDBJ databases">
        <title>Complete sequence of Caldivirga maquilingensis IC-167.</title>
        <authorList>
            <consortium name="US DOE Joint Genome Institute"/>
            <person name="Copeland A."/>
            <person name="Lucas S."/>
            <person name="Lapidus A."/>
            <person name="Barry K."/>
            <person name="Glavina del Rio T."/>
            <person name="Dalin E."/>
            <person name="Tice H."/>
            <person name="Pitluck S."/>
            <person name="Saunders E."/>
            <person name="Brettin T."/>
            <person name="Bruce D."/>
            <person name="Detter J.C."/>
            <person name="Han C."/>
            <person name="Schmutz J."/>
            <person name="Larimer F."/>
            <person name="Land M."/>
            <person name="Hauser L."/>
            <person name="Kyrpides N."/>
            <person name="Ivanova N."/>
            <person name="Biddle J.F."/>
            <person name="Zhang Z."/>
            <person name="Fitz-Gibbon S.T."/>
            <person name="Lowe T.M."/>
            <person name="Saltikov C."/>
            <person name="House C.H."/>
            <person name="Richardson P."/>
        </authorList>
    </citation>
    <scope>NUCLEOTIDE SEQUENCE [LARGE SCALE GENOMIC DNA]</scope>
    <source>
        <strain evidence="3">ATCC 700844 / DSM 13496 / JCM 10307 / IC-167</strain>
    </source>
</reference>
<dbReference type="RefSeq" id="WP_012185646.1">
    <property type="nucleotide sequence ID" value="NC_009954.1"/>
</dbReference>
<keyword evidence="3" id="KW-1185">Reference proteome</keyword>
<proteinExistence type="predicted"/>
<dbReference type="GeneID" id="5708703"/>
<name>A8MCC0_CALMQ</name>
<dbReference type="GO" id="GO:0003871">
    <property type="term" value="F:5-methyltetrahydropteroyltriglutamate-homocysteine S-methyltransferase activity"/>
    <property type="evidence" value="ECO:0007669"/>
    <property type="project" value="InterPro"/>
</dbReference>
<dbReference type="PANTHER" id="PTHR43844">
    <property type="entry name" value="METHIONINE SYNTHASE"/>
    <property type="match status" value="1"/>
</dbReference>
<dbReference type="InterPro" id="IPR038071">
    <property type="entry name" value="UROD/MetE-like_sf"/>
</dbReference>
<dbReference type="Pfam" id="PF01717">
    <property type="entry name" value="Meth_synt_2"/>
    <property type="match status" value="1"/>
</dbReference>
<organism evidence="2 3">
    <name type="scientific">Caldivirga maquilingensis (strain ATCC 700844 / DSM 13496 / JCM 10307 / IC-167)</name>
    <dbReference type="NCBI Taxonomy" id="397948"/>
    <lineage>
        <taxon>Archaea</taxon>
        <taxon>Thermoproteota</taxon>
        <taxon>Thermoprotei</taxon>
        <taxon>Thermoproteales</taxon>
        <taxon>Thermoproteaceae</taxon>
        <taxon>Caldivirga</taxon>
    </lineage>
</organism>
<dbReference type="InterPro" id="IPR002629">
    <property type="entry name" value="Met_Synth_C/arc"/>
</dbReference>
<evidence type="ECO:0000313" key="3">
    <source>
        <dbReference type="Proteomes" id="UP000001137"/>
    </source>
</evidence>
<protein>
    <submittedName>
        <fullName evidence="2">Methionine synthase vitamin-B12 independent</fullName>
    </submittedName>
</protein>
<dbReference type="GO" id="GO:0009086">
    <property type="term" value="P:methionine biosynthetic process"/>
    <property type="evidence" value="ECO:0007669"/>
    <property type="project" value="InterPro"/>
</dbReference>
<dbReference type="SUPFAM" id="SSF51726">
    <property type="entry name" value="UROD/MetE-like"/>
    <property type="match status" value="1"/>
</dbReference>
<dbReference type="AlphaFoldDB" id="A8MCC0"/>
<evidence type="ECO:0000259" key="1">
    <source>
        <dbReference type="Pfam" id="PF01717"/>
    </source>
</evidence>